<comment type="cofactor">
    <cofactor evidence="3">
        <name>Fe(2+)</name>
        <dbReference type="ChEBI" id="CHEBI:29033"/>
    </cofactor>
    <text evidence="3">Binds 1 Fe(2+) ion.</text>
</comment>
<gene>
    <name evidence="3 5" type="primary">def</name>
    <name evidence="5" type="ORF">IAC43_09415</name>
</gene>
<keyword evidence="3" id="KW-0648">Protein biosynthesis</keyword>
<dbReference type="InterPro" id="IPR036821">
    <property type="entry name" value="Peptide_deformylase_sf"/>
</dbReference>
<feature type="binding site" evidence="3">
    <location>
        <position position="88"/>
    </location>
    <ligand>
        <name>Fe cation</name>
        <dbReference type="ChEBI" id="CHEBI:24875"/>
    </ligand>
</feature>
<dbReference type="GO" id="GO:0046872">
    <property type="term" value="F:metal ion binding"/>
    <property type="evidence" value="ECO:0007669"/>
    <property type="project" value="UniProtKB-KW"/>
</dbReference>
<evidence type="ECO:0000313" key="5">
    <source>
        <dbReference type="EMBL" id="HIT95392.1"/>
    </source>
</evidence>
<comment type="similarity">
    <text evidence="1 3">Belongs to the polypeptide deformylase family.</text>
</comment>
<dbReference type="PRINTS" id="PR01576">
    <property type="entry name" value="PDEFORMYLASE"/>
</dbReference>
<name>A0A9D1H995_9FIRM</name>
<dbReference type="NCBIfam" id="TIGR00079">
    <property type="entry name" value="pept_deformyl"/>
    <property type="match status" value="1"/>
</dbReference>
<evidence type="ECO:0000256" key="4">
    <source>
        <dbReference type="SAM" id="MobiDB-lite"/>
    </source>
</evidence>
<protein>
    <recommendedName>
        <fullName evidence="3">Peptide deformylase</fullName>
        <shortName evidence="3">PDF</shortName>
        <ecNumber evidence="3">3.5.1.88</ecNumber>
    </recommendedName>
    <alternativeName>
        <fullName evidence="3">Polypeptide deformylase</fullName>
    </alternativeName>
</protein>
<comment type="catalytic activity">
    <reaction evidence="3">
        <text>N-terminal N-formyl-L-methionyl-[peptide] + H2O = N-terminal L-methionyl-[peptide] + formate</text>
        <dbReference type="Rhea" id="RHEA:24420"/>
        <dbReference type="Rhea" id="RHEA-COMP:10639"/>
        <dbReference type="Rhea" id="RHEA-COMP:10640"/>
        <dbReference type="ChEBI" id="CHEBI:15377"/>
        <dbReference type="ChEBI" id="CHEBI:15740"/>
        <dbReference type="ChEBI" id="CHEBI:49298"/>
        <dbReference type="ChEBI" id="CHEBI:64731"/>
        <dbReference type="EC" id="3.5.1.88"/>
    </reaction>
</comment>
<dbReference type="PIRSF" id="PIRSF004749">
    <property type="entry name" value="Pep_def"/>
    <property type="match status" value="1"/>
</dbReference>
<comment type="caution">
    <text evidence="5">The sequence shown here is derived from an EMBL/GenBank/DDBJ whole genome shotgun (WGS) entry which is preliminary data.</text>
</comment>
<dbReference type="AlphaFoldDB" id="A0A9D1H995"/>
<feature type="binding site" evidence="3">
    <location>
        <position position="130"/>
    </location>
    <ligand>
        <name>Fe cation</name>
        <dbReference type="ChEBI" id="CHEBI:24875"/>
    </ligand>
</feature>
<dbReference type="Proteomes" id="UP000824160">
    <property type="component" value="Unassembled WGS sequence"/>
</dbReference>
<dbReference type="NCBIfam" id="NF001159">
    <property type="entry name" value="PRK00150.1-3"/>
    <property type="match status" value="1"/>
</dbReference>
<dbReference type="PANTHER" id="PTHR10458:SF22">
    <property type="entry name" value="PEPTIDE DEFORMYLASE"/>
    <property type="match status" value="1"/>
</dbReference>
<evidence type="ECO:0000256" key="3">
    <source>
        <dbReference type="HAMAP-Rule" id="MF_00163"/>
    </source>
</evidence>
<dbReference type="GO" id="GO:0042586">
    <property type="term" value="F:peptide deformylase activity"/>
    <property type="evidence" value="ECO:0007669"/>
    <property type="project" value="UniProtKB-UniRule"/>
</dbReference>
<reference evidence="5" key="1">
    <citation type="submission" date="2020-10" db="EMBL/GenBank/DDBJ databases">
        <authorList>
            <person name="Gilroy R."/>
        </authorList>
    </citation>
    <scope>NUCLEOTIDE SEQUENCE</scope>
    <source>
        <strain evidence="5">ChiBcec7-5410</strain>
    </source>
</reference>
<organism evidence="5 6">
    <name type="scientific">Candidatus Faecivivens stercoripullorum</name>
    <dbReference type="NCBI Taxonomy" id="2840805"/>
    <lineage>
        <taxon>Bacteria</taxon>
        <taxon>Bacillati</taxon>
        <taxon>Bacillota</taxon>
        <taxon>Clostridia</taxon>
        <taxon>Eubacteriales</taxon>
        <taxon>Oscillospiraceae</taxon>
        <taxon>Oscillospiraceae incertae sedis</taxon>
        <taxon>Candidatus Faecivivens</taxon>
    </lineage>
</organism>
<reference evidence="5" key="2">
    <citation type="journal article" date="2021" name="PeerJ">
        <title>Extensive microbial diversity within the chicken gut microbiome revealed by metagenomics and culture.</title>
        <authorList>
            <person name="Gilroy R."/>
            <person name="Ravi A."/>
            <person name="Getino M."/>
            <person name="Pursley I."/>
            <person name="Horton D.L."/>
            <person name="Alikhan N.F."/>
            <person name="Baker D."/>
            <person name="Gharbi K."/>
            <person name="Hall N."/>
            <person name="Watson M."/>
            <person name="Adriaenssens E.M."/>
            <person name="Foster-Nyarko E."/>
            <person name="Jarju S."/>
            <person name="Secka A."/>
            <person name="Antonio M."/>
            <person name="Oren A."/>
            <person name="Chaudhuri R.R."/>
            <person name="La Ragione R."/>
            <person name="Hildebrand F."/>
            <person name="Pallen M.J."/>
        </authorList>
    </citation>
    <scope>NUCLEOTIDE SEQUENCE</scope>
    <source>
        <strain evidence="5">ChiBcec7-5410</strain>
    </source>
</reference>
<proteinExistence type="inferred from homology"/>
<evidence type="ECO:0000313" key="6">
    <source>
        <dbReference type="Proteomes" id="UP000824160"/>
    </source>
</evidence>
<dbReference type="Gene3D" id="3.90.45.10">
    <property type="entry name" value="Peptide deformylase"/>
    <property type="match status" value="1"/>
</dbReference>
<dbReference type="EMBL" id="DVLW01000259">
    <property type="protein sequence ID" value="HIT95392.1"/>
    <property type="molecule type" value="Genomic_DNA"/>
</dbReference>
<dbReference type="CDD" id="cd00487">
    <property type="entry name" value="Pep_deformylase"/>
    <property type="match status" value="1"/>
</dbReference>
<dbReference type="PANTHER" id="PTHR10458">
    <property type="entry name" value="PEPTIDE DEFORMYLASE"/>
    <property type="match status" value="1"/>
</dbReference>
<dbReference type="SUPFAM" id="SSF56420">
    <property type="entry name" value="Peptide deformylase"/>
    <property type="match status" value="1"/>
</dbReference>
<dbReference type="InterPro" id="IPR023635">
    <property type="entry name" value="Peptide_deformylase"/>
</dbReference>
<keyword evidence="2 3" id="KW-0408">Iron</keyword>
<comment type="function">
    <text evidence="3">Removes the formyl group from the N-terminal Met of newly synthesized proteins. Requires at least a dipeptide for an efficient rate of reaction. N-terminal L-methionine is a prerequisite for activity but the enzyme has broad specificity at other positions.</text>
</comment>
<accession>A0A9D1H995</accession>
<dbReference type="GO" id="GO:0006412">
    <property type="term" value="P:translation"/>
    <property type="evidence" value="ECO:0007669"/>
    <property type="project" value="UniProtKB-UniRule"/>
</dbReference>
<keyword evidence="3" id="KW-0479">Metal-binding</keyword>
<feature type="region of interest" description="Disordered" evidence="4">
    <location>
        <begin position="147"/>
        <end position="169"/>
    </location>
</feature>
<dbReference type="Pfam" id="PF01327">
    <property type="entry name" value="Pep_deformylase"/>
    <property type="match status" value="1"/>
</dbReference>
<feature type="compositionally biased region" description="Basic residues" evidence="4">
    <location>
        <begin position="156"/>
        <end position="169"/>
    </location>
</feature>
<feature type="binding site" evidence="3">
    <location>
        <position position="134"/>
    </location>
    <ligand>
        <name>Fe cation</name>
        <dbReference type="ChEBI" id="CHEBI:24875"/>
    </ligand>
</feature>
<evidence type="ECO:0000256" key="2">
    <source>
        <dbReference type="ARBA" id="ARBA00023004"/>
    </source>
</evidence>
<keyword evidence="3 5" id="KW-0378">Hydrolase</keyword>
<dbReference type="HAMAP" id="MF_00163">
    <property type="entry name" value="Pep_deformylase"/>
    <property type="match status" value="1"/>
</dbReference>
<evidence type="ECO:0000256" key="1">
    <source>
        <dbReference type="ARBA" id="ARBA00010759"/>
    </source>
</evidence>
<sequence length="169" mass="18773">MAIRNMVYEGDPMLRKTSREVTVFDDKLGTLLDDMAETMAQHMGVGLAGVQVGILRRVVVIDIGEGRIELINPSIIRSSGSQEGSEGCLSFPGQYGIVERPDSVTVHAQDRHGNWFDITGTGLLARAFCHEIDHLDGIVFKDHASRMLDPDEQPPKNKRRVRAHVKVKK</sequence>
<feature type="active site" evidence="3">
    <location>
        <position position="131"/>
    </location>
</feature>
<dbReference type="EC" id="3.5.1.88" evidence="3"/>